<evidence type="ECO:0000256" key="2">
    <source>
        <dbReference type="ARBA" id="ARBA00023292"/>
    </source>
</evidence>
<protein>
    <submittedName>
        <fullName evidence="4">Laminin subunit alpha-1</fullName>
    </submittedName>
</protein>
<dbReference type="STRING" id="103372.F4WV91"/>
<accession>F4WV91</accession>
<evidence type="ECO:0000256" key="1">
    <source>
        <dbReference type="ARBA" id="ARBA00023157"/>
    </source>
</evidence>
<dbReference type="InterPro" id="IPR050440">
    <property type="entry name" value="Laminin/Netrin_ECM"/>
</dbReference>
<dbReference type="GO" id="GO:0009888">
    <property type="term" value="P:tissue development"/>
    <property type="evidence" value="ECO:0007669"/>
    <property type="project" value="TreeGrafter"/>
</dbReference>
<dbReference type="eggNOG" id="KOG1836">
    <property type="taxonomic scope" value="Eukaryota"/>
</dbReference>
<evidence type="ECO:0000313" key="4">
    <source>
        <dbReference type="EMBL" id="EGI61857.1"/>
    </source>
</evidence>
<keyword evidence="1" id="KW-1015">Disulfide bond</keyword>
<organism evidence="5">
    <name type="scientific">Acromyrmex echinatior</name>
    <name type="common">Panamanian leafcutter ant</name>
    <name type="synonym">Acromyrmex octospinosus echinatior</name>
    <dbReference type="NCBI Taxonomy" id="103372"/>
    <lineage>
        <taxon>Eukaryota</taxon>
        <taxon>Metazoa</taxon>
        <taxon>Ecdysozoa</taxon>
        <taxon>Arthropoda</taxon>
        <taxon>Hexapoda</taxon>
        <taxon>Insecta</taxon>
        <taxon>Pterygota</taxon>
        <taxon>Neoptera</taxon>
        <taxon>Endopterygota</taxon>
        <taxon>Hymenoptera</taxon>
        <taxon>Apocrita</taxon>
        <taxon>Aculeata</taxon>
        <taxon>Formicoidea</taxon>
        <taxon>Formicidae</taxon>
        <taxon>Myrmicinae</taxon>
        <taxon>Acromyrmex</taxon>
    </lineage>
</organism>
<proteinExistence type="predicted"/>
<dbReference type="InterPro" id="IPR008211">
    <property type="entry name" value="Laminin_N"/>
</dbReference>
<dbReference type="GO" id="GO:0005201">
    <property type="term" value="F:extracellular matrix structural constituent"/>
    <property type="evidence" value="ECO:0007669"/>
    <property type="project" value="TreeGrafter"/>
</dbReference>
<name>F4WV91_ACREC</name>
<evidence type="ECO:0000259" key="3">
    <source>
        <dbReference type="PROSITE" id="PS51117"/>
    </source>
</evidence>
<keyword evidence="2" id="KW-0424">Laminin EGF-like domain</keyword>
<dbReference type="InParanoid" id="F4WV91"/>
<dbReference type="Pfam" id="PF00055">
    <property type="entry name" value="Laminin_N"/>
    <property type="match status" value="1"/>
</dbReference>
<dbReference type="GO" id="GO:0007411">
    <property type="term" value="P:axon guidance"/>
    <property type="evidence" value="ECO:0007669"/>
    <property type="project" value="TreeGrafter"/>
</dbReference>
<feature type="domain" description="Laminin N-terminal" evidence="3">
    <location>
        <begin position="114"/>
        <end position="307"/>
    </location>
</feature>
<dbReference type="EMBL" id="GL888384">
    <property type="protein sequence ID" value="EGI61857.1"/>
    <property type="molecule type" value="Genomic_DNA"/>
</dbReference>
<sequence>MYDKLLKFCQPLINSRDMSEKENSTDYFFRCNFHDAMINSLSPVRRSVFYLLHTLSLSAADKLVTFLHVSHDVYASNPFRCSLGEPARRRTCSLHLALHLHAQRSTYSLNKNLKNSGLFPSTFNVAAKADIYVNATCGEEGPETFCKPSESSRCAVCDSRSPDPGKRHNISNILDSNPGKWWQSPTLARGDYYEYVTILLDLKQTMVKWTEKEKDTRNERIEIDLREVRLRKIRIGRGGVVIAGLHLCRKFISILKAMLKKKIFNMFRNIQERRNREIAQVKLFDHIEAPTSDEAKYFLVELLMIEA</sequence>
<evidence type="ECO:0000313" key="5">
    <source>
        <dbReference type="Proteomes" id="UP000007755"/>
    </source>
</evidence>
<dbReference type="Gene3D" id="2.60.120.260">
    <property type="entry name" value="Galactose-binding domain-like"/>
    <property type="match status" value="1"/>
</dbReference>
<dbReference type="SMART" id="SM00136">
    <property type="entry name" value="LamNT"/>
    <property type="match status" value="1"/>
</dbReference>
<dbReference type="AlphaFoldDB" id="F4WV91"/>
<reference evidence="4" key="1">
    <citation type="submission" date="2011-02" db="EMBL/GenBank/DDBJ databases">
        <title>The genome of the leaf-cutting ant Acromyrmex echinatior suggests key adaptations to social evolution and fungus farming.</title>
        <authorList>
            <person name="Nygaard S."/>
            <person name="Zhang G."/>
        </authorList>
    </citation>
    <scope>NUCLEOTIDE SEQUENCE</scope>
</reference>
<dbReference type="PANTHER" id="PTHR10574">
    <property type="entry name" value="NETRIN/LAMININ-RELATED"/>
    <property type="match status" value="1"/>
</dbReference>
<dbReference type="GO" id="GO:0005604">
    <property type="term" value="C:basement membrane"/>
    <property type="evidence" value="ECO:0007669"/>
    <property type="project" value="TreeGrafter"/>
</dbReference>
<dbReference type="OrthoDB" id="8545473at2759"/>
<dbReference type="GO" id="GO:0009887">
    <property type="term" value="P:animal organ morphogenesis"/>
    <property type="evidence" value="ECO:0007669"/>
    <property type="project" value="TreeGrafter"/>
</dbReference>
<gene>
    <name evidence="4" type="ORF">G5I_09758</name>
</gene>
<dbReference type="PANTHER" id="PTHR10574:SF406">
    <property type="entry name" value="LAMININ SUBUNIT ALPHA 5"/>
    <property type="match status" value="1"/>
</dbReference>
<dbReference type="Proteomes" id="UP000007755">
    <property type="component" value="Unassembled WGS sequence"/>
</dbReference>
<dbReference type="PROSITE" id="PS51117">
    <property type="entry name" value="LAMININ_NTER"/>
    <property type="match status" value="1"/>
</dbReference>
<keyword evidence="5" id="KW-1185">Reference proteome</keyword>